<dbReference type="FunFam" id="3.30.70.270:FF:000001">
    <property type="entry name" value="Diguanylate cyclase domain protein"/>
    <property type="match status" value="1"/>
</dbReference>
<feature type="domain" description="PAC" evidence="4">
    <location>
        <begin position="364"/>
        <end position="416"/>
    </location>
</feature>
<dbReference type="SMART" id="SM00086">
    <property type="entry name" value="PAC"/>
    <property type="match status" value="2"/>
</dbReference>
<feature type="transmembrane region" description="Helical" evidence="2">
    <location>
        <begin position="64"/>
        <end position="82"/>
    </location>
</feature>
<evidence type="ECO:0000259" key="5">
    <source>
        <dbReference type="PROSITE" id="PS50883"/>
    </source>
</evidence>
<reference evidence="7" key="1">
    <citation type="submission" date="2019-06" db="EMBL/GenBank/DDBJ databases">
        <title>Complete genome sequence of Methylogaea oryzae strain JCM16910.</title>
        <authorList>
            <person name="Asakawa S."/>
        </authorList>
    </citation>
    <scope>NUCLEOTIDE SEQUENCE</scope>
    <source>
        <strain evidence="7">E10</strain>
    </source>
</reference>
<keyword evidence="2" id="KW-0812">Transmembrane</keyword>
<feature type="transmembrane region" description="Helical" evidence="2">
    <location>
        <begin position="197"/>
        <end position="217"/>
    </location>
</feature>
<dbReference type="InterPro" id="IPR000014">
    <property type="entry name" value="PAS"/>
</dbReference>
<feature type="transmembrane region" description="Helical" evidence="2">
    <location>
        <begin position="128"/>
        <end position="150"/>
    </location>
</feature>
<dbReference type="GO" id="GO:0003824">
    <property type="term" value="F:catalytic activity"/>
    <property type="evidence" value="ECO:0007669"/>
    <property type="project" value="UniProtKB-ARBA"/>
</dbReference>
<gene>
    <name evidence="7" type="ORF">MoryE10_25450</name>
</gene>
<dbReference type="InterPro" id="IPR033425">
    <property type="entry name" value="MASE3"/>
</dbReference>
<feature type="transmembrane region" description="Helical" evidence="2">
    <location>
        <begin position="157"/>
        <end position="177"/>
    </location>
</feature>
<keyword evidence="8" id="KW-1185">Reference proteome</keyword>
<comment type="cofactor">
    <cofactor evidence="1">
        <name>Mg(2+)</name>
        <dbReference type="ChEBI" id="CHEBI:18420"/>
    </cofactor>
</comment>
<dbReference type="NCBIfam" id="TIGR00229">
    <property type="entry name" value="sensory_box"/>
    <property type="match status" value="2"/>
</dbReference>
<feature type="domain" description="GGDEF" evidence="6">
    <location>
        <begin position="570"/>
        <end position="703"/>
    </location>
</feature>
<dbReference type="SMART" id="SM00267">
    <property type="entry name" value="GGDEF"/>
    <property type="match status" value="1"/>
</dbReference>
<dbReference type="PANTHER" id="PTHR44757:SF2">
    <property type="entry name" value="BIOFILM ARCHITECTURE MAINTENANCE PROTEIN MBAA"/>
    <property type="match status" value="1"/>
</dbReference>
<sequence length="967" mass="107042">MSVYPALGRRGERNTWIYRGYRAPLKPVLAALACLAALQAISYFSSPLYVVAGIAGYAPLHTSLEAIAILISALVFAVGWGVHDEDHPGNLTLLACVFLGVALLDYMHALSFPGMPDFVTANNPEKAINFWLLSRLLAVLGLLAVALLPWRPLRSPWLRWAILAAVLSLAGAAGWVGVVHEDWLPRTFVPGQGLTPFKIRCEYALVALYAAAALGFLRQMRKPQPYDVVSLFGATSVMALGEVFFILYSDVSDLFNFLGHVYKAIAHGFIYQGVFIVGVRAPYQRLRESRNLLQTVLDTIPLRVFWKDRESRYLGCNAIFARDAGAAGPSEVIGKLDRQLAWRGKAELLRADDRAVMESRRPRLGYEESLNTAEGKHVWLSTSKVPLQDLHGEIIGVLGVYDDITERKLAEESTRLAALVYQSSSEAMTVTDADNTFISVNPAFTALTGYTLSEVVGRNPHILSSGYHDQAFYDAMWHALDTTGHWQGEIWDRRKNGELYAKWLTVNTIYNDDGSVHRRVALFSDITGIKRANELLWRQANFDALTGLPNRSMFRDRLFEEIKKARRAGLPMALMLIDLDSFKEVNDTLGHDKGDMLLKEASRRLSGCVRESDLVARLGGDEFTVILSQLEDAACVERVALDILRQLSDPISLGSETAYVSASIGITLYPDDATEVDTLLKNADQAMYAAKNQGRSRYSYFSPSMQEAAQARMRLVNDLRGAVAGDQFCVHYQPIVQLATGAIHKAEALIRWQHPVRGLVNPAEFIPIAEDTGMIVDIGNWVFREAARQAARWRALHHAEFQISVNKSPVQFHRVGHDYAAWLAYLQELGLPGQNVVVEITEGLLMDNSSAVTGQLLAFRDAGIQVALDDFGTGYSALSYLQKFDIDYLKIDRAFVHDLAPDSSNTALCEAIIVMAHKLGIKVVAEGVETEQQRSLLAAAGCDYGQGYLFSRPVPADEFEALLQLSP</sequence>
<evidence type="ECO:0000256" key="1">
    <source>
        <dbReference type="ARBA" id="ARBA00001946"/>
    </source>
</evidence>
<dbReference type="InterPro" id="IPR013656">
    <property type="entry name" value="PAS_4"/>
</dbReference>
<feature type="domain" description="EAL" evidence="5">
    <location>
        <begin position="712"/>
        <end position="967"/>
    </location>
</feature>
<dbReference type="Pfam" id="PF00563">
    <property type="entry name" value="EAL"/>
    <property type="match status" value="1"/>
</dbReference>
<name>A0A8D5AKL9_9GAMM</name>
<dbReference type="InterPro" id="IPR000700">
    <property type="entry name" value="PAS-assoc_C"/>
</dbReference>
<evidence type="ECO:0000313" key="7">
    <source>
        <dbReference type="EMBL" id="BBL71939.1"/>
    </source>
</evidence>
<dbReference type="SMART" id="SM00052">
    <property type="entry name" value="EAL"/>
    <property type="match status" value="1"/>
</dbReference>
<dbReference type="KEGG" id="moz:MoryE10_25450"/>
<dbReference type="SMART" id="SM00091">
    <property type="entry name" value="PAS"/>
    <property type="match status" value="2"/>
</dbReference>
<dbReference type="CDD" id="cd00130">
    <property type="entry name" value="PAS"/>
    <property type="match status" value="1"/>
</dbReference>
<proteinExistence type="predicted"/>
<dbReference type="PROSITE" id="PS50113">
    <property type="entry name" value="PAC"/>
    <property type="match status" value="2"/>
</dbReference>
<dbReference type="Pfam" id="PF17159">
    <property type="entry name" value="MASE3"/>
    <property type="match status" value="1"/>
</dbReference>
<dbReference type="PROSITE" id="PS50883">
    <property type="entry name" value="EAL"/>
    <property type="match status" value="1"/>
</dbReference>
<evidence type="ECO:0000256" key="2">
    <source>
        <dbReference type="SAM" id="Phobius"/>
    </source>
</evidence>
<dbReference type="Pfam" id="PF00990">
    <property type="entry name" value="GGDEF"/>
    <property type="match status" value="1"/>
</dbReference>
<feature type="domain" description="PAC" evidence="4">
    <location>
        <begin position="486"/>
        <end position="538"/>
    </location>
</feature>
<evidence type="ECO:0000259" key="3">
    <source>
        <dbReference type="PROSITE" id="PS50112"/>
    </source>
</evidence>
<dbReference type="InterPro" id="IPR000160">
    <property type="entry name" value="GGDEF_dom"/>
</dbReference>
<feature type="transmembrane region" description="Helical" evidence="2">
    <location>
        <begin position="89"/>
        <end position="108"/>
    </location>
</feature>
<dbReference type="PANTHER" id="PTHR44757">
    <property type="entry name" value="DIGUANYLATE CYCLASE DGCP"/>
    <property type="match status" value="1"/>
</dbReference>
<dbReference type="InterPro" id="IPR052155">
    <property type="entry name" value="Biofilm_reg_signaling"/>
</dbReference>
<evidence type="ECO:0000313" key="8">
    <source>
        <dbReference type="Proteomes" id="UP000824988"/>
    </source>
</evidence>
<dbReference type="Pfam" id="PF13426">
    <property type="entry name" value="PAS_9"/>
    <property type="match status" value="1"/>
</dbReference>
<keyword evidence="2" id="KW-0472">Membrane</keyword>
<keyword evidence="2" id="KW-1133">Transmembrane helix</keyword>
<dbReference type="Proteomes" id="UP000824988">
    <property type="component" value="Chromosome"/>
</dbReference>
<dbReference type="PROSITE" id="PS50887">
    <property type="entry name" value="GGDEF"/>
    <property type="match status" value="1"/>
</dbReference>
<dbReference type="AlphaFoldDB" id="A0A8D5AKL9"/>
<dbReference type="InterPro" id="IPR001610">
    <property type="entry name" value="PAC"/>
</dbReference>
<feature type="transmembrane region" description="Helical" evidence="2">
    <location>
        <begin position="229"/>
        <end position="249"/>
    </location>
</feature>
<dbReference type="Pfam" id="PF08448">
    <property type="entry name" value="PAS_4"/>
    <property type="match status" value="1"/>
</dbReference>
<dbReference type="EMBL" id="AP019782">
    <property type="protein sequence ID" value="BBL71939.1"/>
    <property type="molecule type" value="Genomic_DNA"/>
</dbReference>
<organism evidence="7 8">
    <name type="scientific">Methylogaea oryzae</name>
    <dbReference type="NCBI Taxonomy" id="1295382"/>
    <lineage>
        <taxon>Bacteria</taxon>
        <taxon>Pseudomonadati</taxon>
        <taxon>Pseudomonadota</taxon>
        <taxon>Gammaproteobacteria</taxon>
        <taxon>Methylococcales</taxon>
        <taxon>Methylococcaceae</taxon>
        <taxon>Methylogaea</taxon>
    </lineage>
</organism>
<evidence type="ECO:0000259" key="4">
    <source>
        <dbReference type="PROSITE" id="PS50113"/>
    </source>
</evidence>
<dbReference type="CDD" id="cd01949">
    <property type="entry name" value="GGDEF"/>
    <property type="match status" value="1"/>
</dbReference>
<dbReference type="InterPro" id="IPR001633">
    <property type="entry name" value="EAL_dom"/>
</dbReference>
<dbReference type="NCBIfam" id="TIGR00254">
    <property type="entry name" value="GGDEF"/>
    <property type="match status" value="1"/>
</dbReference>
<dbReference type="CDD" id="cd01948">
    <property type="entry name" value="EAL"/>
    <property type="match status" value="1"/>
</dbReference>
<feature type="domain" description="PAS" evidence="3">
    <location>
        <begin position="413"/>
        <end position="459"/>
    </location>
</feature>
<feature type="transmembrane region" description="Helical" evidence="2">
    <location>
        <begin position="28"/>
        <end position="58"/>
    </location>
</feature>
<accession>A0A8D5AKL9</accession>
<dbReference type="PROSITE" id="PS50112">
    <property type="entry name" value="PAS"/>
    <property type="match status" value="1"/>
</dbReference>
<evidence type="ECO:0000259" key="6">
    <source>
        <dbReference type="PROSITE" id="PS50887"/>
    </source>
</evidence>
<protein>
    <submittedName>
        <fullName evidence="7">Uncharacterized protein</fullName>
    </submittedName>
</protein>